<dbReference type="EMBL" id="JBIRUQ010000001">
    <property type="protein sequence ID" value="MFI1459343.1"/>
    <property type="molecule type" value="Genomic_DNA"/>
</dbReference>
<dbReference type="SMART" id="SM00052">
    <property type="entry name" value="EAL"/>
    <property type="match status" value="1"/>
</dbReference>
<evidence type="ECO:0000259" key="2">
    <source>
        <dbReference type="PROSITE" id="PS50883"/>
    </source>
</evidence>
<gene>
    <name evidence="3" type="ORF">ACH4WX_01330</name>
</gene>
<dbReference type="PANTHER" id="PTHR33121">
    <property type="entry name" value="CYCLIC DI-GMP PHOSPHODIESTERASE PDEF"/>
    <property type="match status" value="1"/>
</dbReference>
<evidence type="ECO:0000256" key="1">
    <source>
        <dbReference type="SAM" id="MobiDB-lite"/>
    </source>
</evidence>
<proteinExistence type="predicted"/>
<evidence type="ECO:0000313" key="3">
    <source>
        <dbReference type="EMBL" id="MFI1459343.1"/>
    </source>
</evidence>
<dbReference type="InterPro" id="IPR050706">
    <property type="entry name" value="Cyclic-di-GMP_PDE-like"/>
</dbReference>
<name>A0ABW7TI69_9NOCA</name>
<dbReference type="CDD" id="cd01948">
    <property type="entry name" value="EAL"/>
    <property type="match status" value="1"/>
</dbReference>
<dbReference type="InterPro" id="IPR001633">
    <property type="entry name" value="EAL_dom"/>
</dbReference>
<keyword evidence="4" id="KW-1185">Reference proteome</keyword>
<comment type="caution">
    <text evidence="3">The sequence shown here is derived from an EMBL/GenBank/DDBJ whole genome shotgun (WGS) entry which is preliminary data.</text>
</comment>
<dbReference type="GeneID" id="93509748"/>
<dbReference type="Gene3D" id="3.20.20.450">
    <property type="entry name" value="EAL domain"/>
    <property type="match status" value="1"/>
</dbReference>
<protein>
    <submittedName>
        <fullName evidence="3">EAL domain-containing protein</fullName>
    </submittedName>
</protein>
<dbReference type="InterPro" id="IPR035919">
    <property type="entry name" value="EAL_sf"/>
</dbReference>
<dbReference type="SUPFAM" id="SSF141868">
    <property type="entry name" value="EAL domain-like"/>
    <property type="match status" value="1"/>
</dbReference>
<dbReference type="Pfam" id="PF00563">
    <property type="entry name" value="EAL"/>
    <property type="match status" value="1"/>
</dbReference>
<organism evidence="3 4">
    <name type="scientific">Nocardia carnea</name>
    <dbReference type="NCBI Taxonomy" id="37328"/>
    <lineage>
        <taxon>Bacteria</taxon>
        <taxon>Bacillati</taxon>
        <taxon>Actinomycetota</taxon>
        <taxon>Actinomycetes</taxon>
        <taxon>Mycobacteriales</taxon>
        <taxon>Nocardiaceae</taxon>
        <taxon>Nocardia</taxon>
    </lineage>
</organism>
<reference evidence="3 4" key="1">
    <citation type="submission" date="2024-10" db="EMBL/GenBank/DDBJ databases">
        <title>The Natural Products Discovery Center: Release of the First 8490 Sequenced Strains for Exploring Actinobacteria Biosynthetic Diversity.</title>
        <authorList>
            <person name="Kalkreuter E."/>
            <person name="Kautsar S.A."/>
            <person name="Yang D."/>
            <person name="Bader C.D."/>
            <person name="Teijaro C.N."/>
            <person name="Fluegel L."/>
            <person name="Davis C.M."/>
            <person name="Simpson J.R."/>
            <person name="Lauterbach L."/>
            <person name="Steele A.D."/>
            <person name="Gui C."/>
            <person name="Meng S."/>
            <person name="Li G."/>
            <person name="Viehrig K."/>
            <person name="Ye F."/>
            <person name="Su P."/>
            <person name="Kiefer A.F."/>
            <person name="Nichols A."/>
            <person name="Cepeda A.J."/>
            <person name="Yan W."/>
            <person name="Fan B."/>
            <person name="Jiang Y."/>
            <person name="Adhikari A."/>
            <person name="Zheng C.-J."/>
            <person name="Schuster L."/>
            <person name="Cowan T.M."/>
            <person name="Smanski M.J."/>
            <person name="Chevrette M.G."/>
            <person name="De Carvalho L.P.S."/>
            <person name="Shen B."/>
        </authorList>
    </citation>
    <scope>NUCLEOTIDE SEQUENCE [LARGE SCALE GENOMIC DNA]</scope>
    <source>
        <strain evidence="3 4">NPDC020568</strain>
    </source>
</reference>
<accession>A0ABW7TI69</accession>
<feature type="domain" description="EAL" evidence="2">
    <location>
        <begin position="1"/>
        <end position="164"/>
    </location>
</feature>
<dbReference type="PANTHER" id="PTHR33121:SF70">
    <property type="entry name" value="SIGNALING PROTEIN YKOW"/>
    <property type="match status" value="1"/>
</dbReference>
<dbReference type="RefSeq" id="WP_051157789.1">
    <property type="nucleotide sequence ID" value="NZ_JBIRUQ010000001.1"/>
</dbReference>
<feature type="region of interest" description="Disordered" evidence="1">
    <location>
        <begin position="162"/>
        <end position="182"/>
    </location>
</feature>
<dbReference type="PROSITE" id="PS50883">
    <property type="entry name" value="EAL"/>
    <property type="match status" value="1"/>
</dbReference>
<sequence length="182" mass="19579">MNVSAVEVADPSWLTRVEKTLTETGIPPQRLQLELTERAFMADDGGPLAALRALADAGVRIALDDFGTGYSNLAYLGQLPLQVVKLAGPFVQRIRDSAGATDFVVLESIVGLTHALGFTATAECVETRFQAEQLRALHCDTAQGWYFHRPLTEEGVTELLEGQRGGRHGSTDGVVEGTRRGG</sequence>
<dbReference type="Proteomes" id="UP001611263">
    <property type="component" value="Unassembled WGS sequence"/>
</dbReference>
<evidence type="ECO:0000313" key="4">
    <source>
        <dbReference type="Proteomes" id="UP001611263"/>
    </source>
</evidence>